<evidence type="ECO:0000313" key="2">
    <source>
        <dbReference type="EMBL" id="GCB84505.1"/>
    </source>
</evidence>
<evidence type="ECO:0000313" key="3">
    <source>
        <dbReference type="Proteomes" id="UP000288216"/>
    </source>
</evidence>
<accession>A0A401QGK3</accession>
<reference evidence="2 3" key="1">
    <citation type="journal article" date="2018" name="Nat. Ecol. Evol.">
        <title>Shark genomes provide insights into elasmobranch evolution and the origin of vertebrates.</title>
        <authorList>
            <person name="Hara Y"/>
            <person name="Yamaguchi K"/>
            <person name="Onimaru K"/>
            <person name="Kadota M"/>
            <person name="Koyanagi M"/>
            <person name="Keeley SD"/>
            <person name="Tatsumi K"/>
            <person name="Tanaka K"/>
            <person name="Motone F"/>
            <person name="Kageyama Y"/>
            <person name="Nozu R"/>
            <person name="Adachi N"/>
            <person name="Nishimura O"/>
            <person name="Nakagawa R"/>
            <person name="Tanegashima C"/>
            <person name="Kiyatake I"/>
            <person name="Matsumoto R"/>
            <person name="Murakumo K"/>
            <person name="Nishida K"/>
            <person name="Terakita A"/>
            <person name="Kuratani S"/>
            <person name="Sato K"/>
            <person name="Hyodo S Kuraku.S."/>
        </authorList>
    </citation>
    <scope>NUCLEOTIDE SEQUENCE [LARGE SCALE GENOMIC DNA]</scope>
</reference>
<proteinExistence type="predicted"/>
<gene>
    <name evidence="2" type="ORF">scyTo_0025217</name>
</gene>
<feature type="non-terminal residue" evidence="2">
    <location>
        <position position="1"/>
    </location>
</feature>
<dbReference type="Pfam" id="PF00405">
    <property type="entry name" value="Transferrin"/>
    <property type="match status" value="1"/>
</dbReference>
<comment type="caution">
    <text evidence="2">The sequence shown here is derived from an EMBL/GenBank/DDBJ whole genome shotgun (WGS) entry which is preliminary data.</text>
</comment>
<evidence type="ECO:0000259" key="1">
    <source>
        <dbReference type="PROSITE" id="PS51408"/>
    </source>
</evidence>
<protein>
    <recommendedName>
        <fullName evidence="1">Transferrin-like domain-containing protein</fullName>
    </recommendedName>
</protein>
<name>A0A401QGK3_SCYTO</name>
<dbReference type="EMBL" id="BFAA01076906">
    <property type="protein sequence ID" value="GCB84505.1"/>
    <property type="molecule type" value="Genomic_DNA"/>
</dbReference>
<keyword evidence="3" id="KW-1185">Reference proteome</keyword>
<dbReference type="Gene3D" id="3.40.190.10">
    <property type="entry name" value="Periplasmic binding protein-like II"/>
    <property type="match status" value="1"/>
</dbReference>
<dbReference type="InterPro" id="IPR001156">
    <property type="entry name" value="Transferrin-like_dom"/>
</dbReference>
<dbReference type="OrthoDB" id="9981115at2759"/>
<dbReference type="SUPFAM" id="SSF53850">
    <property type="entry name" value="Periplasmic binding protein-like II"/>
    <property type="match status" value="1"/>
</dbReference>
<dbReference type="Proteomes" id="UP000288216">
    <property type="component" value="Unassembled WGS sequence"/>
</dbReference>
<organism evidence="2 3">
    <name type="scientific">Scyliorhinus torazame</name>
    <name type="common">Cloudy catshark</name>
    <name type="synonym">Catulus torazame</name>
    <dbReference type="NCBI Taxonomy" id="75743"/>
    <lineage>
        <taxon>Eukaryota</taxon>
        <taxon>Metazoa</taxon>
        <taxon>Chordata</taxon>
        <taxon>Craniata</taxon>
        <taxon>Vertebrata</taxon>
        <taxon>Chondrichthyes</taxon>
        <taxon>Elasmobranchii</taxon>
        <taxon>Galeomorphii</taxon>
        <taxon>Galeoidea</taxon>
        <taxon>Carcharhiniformes</taxon>
        <taxon>Scyliorhinidae</taxon>
        <taxon>Scyliorhinus</taxon>
    </lineage>
</organism>
<dbReference type="AlphaFoldDB" id="A0A401QGK3"/>
<dbReference type="PROSITE" id="PS51408">
    <property type="entry name" value="TRANSFERRIN_LIKE_4"/>
    <property type="match status" value="1"/>
</dbReference>
<sequence>NKDIDAVTLDAGQVYTAGKLYELVPAAAESYTVQGYIAWHWQAWRSLFEQQIAFEIGRLVASGLEN</sequence>
<feature type="domain" description="Transferrin-like" evidence="1">
    <location>
        <begin position="1"/>
        <end position="66"/>
    </location>
</feature>